<reference evidence="1 2" key="1">
    <citation type="journal article" date="2014" name="Genome Biol. Evol.">
        <title>The secreted proteins of Achlya hypogyna and Thraustotheca clavata identify the ancestral oomycete secretome and reveal gene acquisitions by horizontal gene transfer.</title>
        <authorList>
            <person name="Misner I."/>
            <person name="Blouin N."/>
            <person name="Leonard G."/>
            <person name="Richards T.A."/>
            <person name="Lane C.E."/>
        </authorList>
    </citation>
    <scope>NUCLEOTIDE SEQUENCE [LARGE SCALE GENOMIC DNA]</scope>
    <source>
        <strain evidence="1 2">ATCC 48635</strain>
    </source>
</reference>
<protein>
    <submittedName>
        <fullName evidence="1">Uncharacterized protein</fullName>
    </submittedName>
</protein>
<keyword evidence="2" id="KW-1185">Reference proteome</keyword>
<dbReference type="OrthoDB" id="64352at2759"/>
<dbReference type="Proteomes" id="UP000243579">
    <property type="component" value="Unassembled WGS sequence"/>
</dbReference>
<evidence type="ECO:0000313" key="2">
    <source>
        <dbReference type="Proteomes" id="UP000243579"/>
    </source>
</evidence>
<dbReference type="EMBL" id="JNBR01000099">
    <property type="protein sequence ID" value="OQR97678.1"/>
    <property type="molecule type" value="Genomic_DNA"/>
</dbReference>
<dbReference type="AlphaFoldDB" id="A0A1V9ZI64"/>
<organism evidence="1 2">
    <name type="scientific">Achlya hypogyna</name>
    <name type="common">Oomycete</name>
    <name type="synonym">Protoachlya hypogyna</name>
    <dbReference type="NCBI Taxonomy" id="1202772"/>
    <lineage>
        <taxon>Eukaryota</taxon>
        <taxon>Sar</taxon>
        <taxon>Stramenopiles</taxon>
        <taxon>Oomycota</taxon>
        <taxon>Saprolegniomycetes</taxon>
        <taxon>Saprolegniales</taxon>
        <taxon>Achlyaceae</taxon>
        <taxon>Achlya</taxon>
    </lineage>
</organism>
<gene>
    <name evidence="1" type="ORF">ACHHYP_10112</name>
</gene>
<comment type="caution">
    <text evidence="1">The sequence shown here is derived from an EMBL/GenBank/DDBJ whole genome shotgun (WGS) entry which is preliminary data.</text>
</comment>
<evidence type="ECO:0000313" key="1">
    <source>
        <dbReference type="EMBL" id="OQR97678.1"/>
    </source>
</evidence>
<sequence length="104" mass="12453">MAGSKHPNPTSVELLREAKKQRCVSQKQLENNRARSKKYYEEHREHVLAKLRANYLENREKERLRQREKYLRLKARKLLEEQQQARLAAKAPLDIRLCVSFILN</sequence>
<name>A0A1V9ZI64_ACHHY</name>
<accession>A0A1V9ZI64</accession>
<proteinExistence type="predicted"/>